<comment type="caution">
    <text evidence="5">The sequence shown here is derived from an EMBL/GenBank/DDBJ whole genome shotgun (WGS) entry which is preliminary data.</text>
</comment>
<dbReference type="EMBL" id="VKAC01000004">
    <property type="protein sequence ID" value="TXR56717.1"/>
    <property type="molecule type" value="Genomic_DNA"/>
</dbReference>
<dbReference type="GO" id="GO:0006890">
    <property type="term" value="P:retrograde vesicle-mediated transport, Golgi to endoplasmic reticulum"/>
    <property type="evidence" value="ECO:0007669"/>
    <property type="project" value="TreeGrafter"/>
</dbReference>
<dbReference type="AlphaFoldDB" id="A0A5C8ZFV2"/>
<gene>
    <name evidence="5" type="ORF">FMM08_08200</name>
</gene>
<dbReference type="GO" id="GO:0007030">
    <property type="term" value="P:Golgi organization"/>
    <property type="evidence" value="ECO:0007669"/>
    <property type="project" value="TreeGrafter"/>
</dbReference>
<keyword evidence="4" id="KW-0472">Membrane</keyword>
<keyword evidence="2" id="KW-0333">Golgi apparatus</keyword>
<evidence type="ECO:0000256" key="2">
    <source>
        <dbReference type="ARBA" id="ARBA00023034"/>
    </source>
</evidence>
<keyword evidence="3" id="KW-0446">Lipid-binding</keyword>
<evidence type="ECO:0000256" key="4">
    <source>
        <dbReference type="ARBA" id="ARBA00023136"/>
    </source>
</evidence>
<dbReference type="GO" id="GO:0005829">
    <property type="term" value="C:cytosol"/>
    <property type="evidence" value="ECO:0007669"/>
    <property type="project" value="TreeGrafter"/>
</dbReference>
<protein>
    <submittedName>
        <fullName evidence="5">GPP34 family phosphoprotein</fullName>
    </submittedName>
</protein>
<dbReference type="Proteomes" id="UP000321234">
    <property type="component" value="Unassembled WGS sequence"/>
</dbReference>
<dbReference type="Gene3D" id="1.10.3630.10">
    <property type="entry name" value="yeast vps74-n-term truncation variant domain like"/>
    <property type="match status" value="1"/>
</dbReference>
<dbReference type="InterPro" id="IPR038261">
    <property type="entry name" value="GPP34-like_sf"/>
</dbReference>
<organism evidence="5 6">
    <name type="scientific">Quadrisphaera setariae</name>
    <dbReference type="NCBI Taxonomy" id="2593304"/>
    <lineage>
        <taxon>Bacteria</taxon>
        <taxon>Bacillati</taxon>
        <taxon>Actinomycetota</taxon>
        <taxon>Actinomycetes</taxon>
        <taxon>Kineosporiales</taxon>
        <taxon>Kineosporiaceae</taxon>
        <taxon>Quadrisphaera</taxon>
    </lineage>
</organism>
<reference evidence="5 6" key="1">
    <citation type="submission" date="2019-07" db="EMBL/GenBank/DDBJ databases">
        <title>Quadrisphaera sp. strain DD2A genome sequencing and assembly.</title>
        <authorList>
            <person name="Kim I."/>
        </authorList>
    </citation>
    <scope>NUCLEOTIDE SEQUENCE [LARGE SCALE GENOMIC DNA]</scope>
    <source>
        <strain evidence="5 6">DD2A</strain>
    </source>
</reference>
<dbReference type="InterPro" id="IPR008628">
    <property type="entry name" value="GPP34-like"/>
</dbReference>
<dbReference type="GO" id="GO:0048194">
    <property type="term" value="P:Golgi vesicle budding"/>
    <property type="evidence" value="ECO:0007669"/>
    <property type="project" value="TreeGrafter"/>
</dbReference>
<dbReference type="GO" id="GO:0043001">
    <property type="term" value="P:Golgi to plasma membrane protein transport"/>
    <property type="evidence" value="ECO:0007669"/>
    <property type="project" value="TreeGrafter"/>
</dbReference>
<accession>A0A5C8ZFV2</accession>
<name>A0A5C8ZFV2_9ACTN</name>
<proteinExistence type="predicted"/>
<keyword evidence="6" id="KW-1185">Reference proteome</keyword>
<dbReference type="GO" id="GO:0012505">
    <property type="term" value="C:endomembrane system"/>
    <property type="evidence" value="ECO:0007669"/>
    <property type="project" value="UniProtKB-ARBA"/>
</dbReference>
<dbReference type="PANTHER" id="PTHR12704">
    <property type="entry name" value="TRANS-GOLGI PROTEIN GMX33"/>
    <property type="match status" value="1"/>
</dbReference>
<dbReference type="Pfam" id="PF05719">
    <property type="entry name" value="GPP34"/>
    <property type="match status" value="1"/>
</dbReference>
<evidence type="ECO:0000313" key="5">
    <source>
        <dbReference type="EMBL" id="TXR56717.1"/>
    </source>
</evidence>
<evidence type="ECO:0000256" key="1">
    <source>
        <dbReference type="ARBA" id="ARBA00004255"/>
    </source>
</evidence>
<dbReference type="PANTHER" id="PTHR12704:SF2">
    <property type="entry name" value="GOLGI PHOSPHOPROTEIN 3 HOMOLOG SAURON"/>
    <property type="match status" value="1"/>
</dbReference>
<sequence length="230" mass="23728">MLIAEDLTLLLLDDVKGTWLLDGSHRGPVLAGAVLTELVLAGRLQPEPGPDGRQPGPKAKLVVVDDAPLGDPVLDAALRRIGARRPSRADALLGPVAKDLEHELVSRLTASGAITARQETVLLFFPRTTHPAADPTAERSVRDRVASALRGGRADDQRTAALVALLSVSGRLPKVVDPASVGLEKKELVAAGRAVAADDRIAGGVKSALASVDAAVMAAIIVPVVVTGSS</sequence>
<comment type="subcellular location">
    <subcellularLocation>
        <location evidence="1">Golgi apparatus membrane</location>
        <topology evidence="1">Peripheral membrane protein</topology>
        <orientation evidence="1">Cytoplasmic side</orientation>
    </subcellularLocation>
</comment>
<evidence type="ECO:0000256" key="3">
    <source>
        <dbReference type="ARBA" id="ARBA00023121"/>
    </source>
</evidence>
<dbReference type="GO" id="GO:0070273">
    <property type="term" value="F:phosphatidylinositol-4-phosphate binding"/>
    <property type="evidence" value="ECO:0007669"/>
    <property type="project" value="InterPro"/>
</dbReference>
<dbReference type="RefSeq" id="WP_147925846.1">
    <property type="nucleotide sequence ID" value="NZ_VKAC01000004.1"/>
</dbReference>
<evidence type="ECO:0000313" key="6">
    <source>
        <dbReference type="Proteomes" id="UP000321234"/>
    </source>
</evidence>
<dbReference type="OrthoDB" id="4962633at2"/>